<feature type="transmembrane region" description="Helical" evidence="8">
    <location>
        <begin position="622"/>
        <end position="645"/>
    </location>
</feature>
<feature type="domain" description="Mechanosensitive ion channel MscS C-terminal" evidence="10">
    <location>
        <begin position="706"/>
        <end position="787"/>
    </location>
</feature>
<dbReference type="STRING" id="1094492.m02_08480"/>
<dbReference type="Proteomes" id="UP000014026">
    <property type="component" value="Unassembled WGS sequence"/>
</dbReference>
<dbReference type="InterPro" id="IPR052702">
    <property type="entry name" value="MscS-like_channel"/>
</dbReference>
<dbReference type="Pfam" id="PF21082">
    <property type="entry name" value="MS_channel_3rd"/>
    <property type="match status" value="1"/>
</dbReference>
<dbReference type="Pfam" id="PF00924">
    <property type="entry name" value="MS_channel_2nd"/>
    <property type="match status" value="1"/>
</dbReference>
<accession>N6UN75</accession>
<proteinExistence type="inferred from homology"/>
<feature type="domain" description="Mechanosensitive ion channel MscS" evidence="9">
    <location>
        <begin position="632"/>
        <end position="699"/>
    </location>
</feature>
<dbReference type="Gene3D" id="3.30.70.100">
    <property type="match status" value="1"/>
</dbReference>
<sequence>MYSFFKKKLCVFFSIITISVLFNVFSWGNLASSTTIIGQSTTSQLIEEIIHQQQPILETLKQDIESLQKNFESESEDERVLKEWRLQAQDISKRALEAAFILRAPLNNINILLGQLAELQDDQTDLENQSKKHSSLIEQKAKINSIVRQFEEIFLAANKMTEHAISQSRALFTRALTYKFEFSISVLEDIITKTKEASFDFISLFNSWWKFVYYFKSLQLFSTFFIPLVIVLGLSYLSHRSIAHVRRRIIKGNDEIPYLQRLLVAFIAILLPSFVCVLCIYLTFFLLSYFSLILGKLTEVFHTIGHQIIMVFLINRIAVALLSPKMAPIRLLNIAPSAAYQLIVLLTLLGGVLALDAIFDSIYWVVSASLSLTIAKSFIAVFLVGVLLFIISFIPLQFRRRRFQKEIKPLPWPLYIRIPLLVLGLFLIVMDFLGYIGLARFVVQLIVVSSAFLILMYLGIQSTRAIASKGKFIKTGIGHTLMKWFHFEEKTMDQLGIVVSIVLNLIMVIFCAIPIIGQFGVSYSEIGTVFWQLMTGFQIGNISISLISIVMGIVVFFVCLFLIRLFIGWLDNTIMERGELDLGVRNSIKTVISYGGVALSVLLGVSTAGFNLSSLALVAGGLSLGLGFGLQNIVQNFVSGLIILIGRPFKLGDYVESGSVRGIVKRISVRATELETFQRQTIIIPNSNLINNNVNNWTRRSKMGRIDIPLTVSTNVDPEYVVKMLLEIASATEGVLKNPAPQVNFTGFDKQSFSFTLAIYVPNITSTSKVNNALRFMLYKRFFEEGILEC</sequence>
<evidence type="ECO:0000256" key="6">
    <source>
        <dbReference type="ARBA" id="ARBA00023136"/>
    </source>
</evidence>
<comment type="subcellular location">
    <subcellularLocation>
        <location evidence="1">Cell membrane</location>
        <topology evidence="1">Multi-pass membrane protein</topology>
    </subcellularLocation>
</comment>
<dbReference type="GO" id="GO:0005886">
    <property type="term" value="C:plasma membrane"/>
    <property type="evidence" value="ECO:0007669"/>
    <property type="project" value="UniProtKB-SubCell"/>
</dbReference>
<name>N6UN75_9HYPH</name>
<evidence type="ECO:0000313" key="12">
    <source>
        <dbReference type="Proteomes" id="UP000014026"/>
    </source>
</evidence>
<feature type="transmembrane region" description="Helical" evidence="8">
    <location>
        <begin position="537"/>
        <end position="570"/>
    </location>
</feature>
<feature type="transmembrane region" description="Helical" evidence="8">
    <location>
        <begin position="342"/>
        <end position="366"/>
    </location>
</feature>
<dbReference type="SUPFAM" id="SSF50182">
    <property type="entry name" value="Sm-like ribonucleoproteins"/>
    <property type="match status" value="1"/>
</dbReference>
<evidence type="ECO:0000256" key="4">
    <source>
        <dbReference type="ARBA" id="ARBA00022692"/>
    </source>
</evidence>
<comment type="similarity">
    <text evidence="2">Belongs to the MscS (TC 1.A.23) family.</text>
</comment>
<feature type="transmembrane region" description="Helical" evidence="8">
    <location>
        <begin position="220"/>
        <end position="237"/>
    </location>
</feature>
<dbReference type="InterPro" id="IPR006685">
    <property type="entry name" value="MscS_channel_2nd"/>
</dbReference>
<dbReference type="InterPro" id="IPR011014">
    <property type="entry name" value="MscS_channel_TM-2"/>
</dbReference>
<dbReference type="InterPro" id="IPR023408">
    <property type="entry name" value="MscS_beta-dom_sf"/>
</dbReference>
<dbReference type="SUPFAM" id="SSF82861">
    <property type="entry name" value="Mechanosensitive channel protein MscS (YggB), transmembrane region"/>
    <property type="match status" value="1"/>
</dbReference>
<reference evidence="11 12" key="1">
    <citation type="journal article" date="2013" name="PLoS Genet.">
        <title>A gene transfer agent and a dynamic repertoire of secretion systems hold the keys to the explosive radiation of the emerging pathogen Bartonella.</title>
        <authorList>
            <person name="Guy L."/>
            <person name="Nystedt B."/>
            <person name="Toft C."/>
            <person name="Zaremba-Niedzwiedzka K."/>
            <person name="Berglund E.C."/>
            <person name="Granberg F."/>
            <person name="Naslund K."/>
            <person name="Eriksson A.S."/>
            <person name="Andersson S.G."/>
        </authorList>
    </citation>
    <scope>NUCLEOTIDE SEQUENCE [LARGE SCALE GENOMIC DNA]</scope>
    <source>
        <strain evidence="12">m02</strain>
    </source>
</reference>
<feature type="transmembrane region" description="Helical" evidence="8">
    <location>
        <begin position="495"/>
        <end position="517"/>
    </location>
</feature>
<dbReference type="GO" id="GO:0008381">
    <property type="term" value="F:mechanosensitive monoatomic ion channel activity"/>
    <property type="evidence" value="ECO:0007669"/>
    <property type="project" value="UniProtKB-ARBA"/>
</dbReference>
<feature type="transmembrane region" description="Helical" evidence="8">
    <location>
        <begin position="414"/>
        <end position="435"/>
    </location>
</feature>
<keyword evidence="7" id="KW-0175">Coiled coil</keyword>
<evidence type="ECO:0000256" key="3">
    <source>
        <dbReference type="ARBA" id="ARBA00022475"/>
    </source>
</evidence>
<dbReference type="PANTHER" id="PTHR30347:SF1">
    <property type="entry name" value="MECHANOSENSITIVE CHANNEL MSCK"/>
    <property type="match status" value="1"/>
</dbReference>
<dbReference type="PROSITE" id="PS01246">
    <property type="entry name" value="UPF0003"/>
    <property type="match status" value="1"/>
</dbReference>
<keyword evidence="6 8" id="KW-0472">Membrane</keyword>
<dbReference type="EMBL" id="AGWB01000003">
    <property type="protein sequence ID" value="ENN93829.1"/>
    <property type="molecule type" value="Genomic_DNA"/>
</dbReference>
<dbReference type="AlphaFoldDB" id="N6UN75"/>
<keyword evidence="3" id="KW-1003">Cell membrane</keyword>
<evidence type="ECO:0000313" key="11">
    <source>
        <dbReference type="EMBL" id="ENN93829.1"/>
    </source>
</evidence>
<evidence type="ECO:0000259" key="10">
    <source>
        <dbReference type="Pfam" id="PF21082"/>
    </source>
</evidence>
<dbReference type="PATRIC" id="fig|1094492.3.peg.897"/>
<protein>
    <submittedName>
        <fullName evidence="11">Mechanosensitive ion channel family protein</fullName>
    </submittedName>
</protein>
<evidence type="ECO:0000256" key="5">
    <source>
        <dbReference type="ARBA" id="ARBA00022989"/>
    </source>
</evidence>
<comment type="caution">
    <text evidence="11">The sequence shown here is derived from an EMBL/GenBank/DDBJ whole genome shotgun (WGS) entry which is preliminary data.</text>
</comment>
<gene>
    <name evidence="11" type="ORF">m02_08480</name>
</gene>
<dbReference type="InterPro" id="IPR049278">
    <property type="entry name" value="MS_channel_C"/>
</dbReference>
<feature type="transmembrane region" description="Helical" evidence="8">
    <location>
        <begin position="591"/>
        <end position="610"/>
    </location>
</feature>
<dbReference type="PANTHER" id="PTHR30347">
    <property type="entry name" value="POTASSIUM CHANNEL RELATED"/>
    <property type="match status" value="1"/>
</dbReference>
<evidence type="ECO:0000256" key="8">
    <source>
        <dbReference type="SAM" id="Phobius"/>
    </source>
</evidence>
<organism evidence="11 12">
    <name type="scientific">Bartonella bovis m02</name>
    <dbReference type="NCBI Taxonomy" id="1094492"/>
    <lineage>
        <taxon>Bacteria</taxon>
        <taxon>Pseudomonadati</taxon>
        <taxon>Pseudomonadota</taxon>
        <taxon>Alphaproteobacteria</taxon>
        <taxon>Hyphomicrobiales</taxon>
        <taxon>Bartonellaceae</taxon>
        <taxon>Bartonella</taxon>
    </lineage>
</organism>
<feature type="transmembrane region" description="Helical" evidence="8">
    <location>
        <begin position="304"/>
        <end position="322"/>
    </location>
</feature>
<feature type="transmembrane region" description="Helical" evidence="8">
    <location>
        <begin position="441"/>
        <end position="460"/>
    </location>
</feature>
<keyword evidence="5 8" id="KW-1133">Transmembrane helix</keyword>
<dbReference type="InterPro" id="IPR010920">
    <property type="entry name" value="LSM_dom_sf"/>
</dbReference>
<dbReference type="InterPro" id="IPR006686">
    <property type="entry name" value="MscS_channel_CS"/>
</dbReference>
<dbReference type="SUPFAM" id="SSF82689">
    <property type="entry name" value="Mechanosensitive channel protein MscS (YggB), C-terminal domain"/>
    <property type="match status" value="1"/>
</dbReference>
<evidence type="ECO:0000259" key="9">
    <source>
        <dbReference type="Pfam" id="PF00924"/>
    </source>
</evidence>
<evidence type="ECO:0000256" key="2">
    <source>
        <dbReference type="ARBA" id="ARBA00008017"/>
    </source>
</evidence>
<feature type="transmembrane region" description="Helical" evidence="8">
    <location>
        <begin position="372"/>
        <end position="394"/>
    </location>
</feature>
<dbReference type="RefSeq" id="WP_010702630.1">
    <property type="nucleotide sequence ID" value="NZ_KB915625.1"/>
</dbReference>
<evidence type="ECO:0000256" key="1">
    <source>
        <dbReference type="ARBA" id="ARBA00004651"/>
    </source>
</evidence>
<dbReference type="Gene3D" id="1.10.287.1260">
    <property type="match status" value="1"/>
</dbReference>
<feature type="coiled-coil region" evidence="7">
    <location>
        <begin position="109"/>
        <end position="136"/>
    </location>
</feature>
<evidence type="ECO:0000256" key="7">
    <source>
        <dbReference type="SAM" id="Coils"/>
    </source>
</evidence>
<feature type="transmembrane region" description="Helical" evidence="8">
    <location>
        <begin position="258"/>
        <end position="284"/>
    </location>
</feature>
<dbReference type="Gene3D" id="2.30.30.60">
    <property type="match status" value="1"/>
</dbReference>
<dbReference type="HOGENOM" id="CLU_011796_2_0_5"/>
<keyword evidence="4 8" id="KW-0812">Transmembrane</keyword>
<dbReference type="InterPro" id="IPR011066">
    <property type="entry name" value="MscS_channel_C_sf"/>
</dbReference>